<name>A0A8H4LWD9_9HYPO</name>
<dbReference type="Proteomes" id="UP000557566">
    <property type="component" value="Unassembled WGS sequence"/>
</dbReference>
<comment type="caution">
    <text evidence="1">The sequence shown here is derived from an EMBL/GenBank/DDBJ whole genome shotgun (WGS) entry which is preliminary data.</text>
</comment>
<dbReference type="EMBL" id="JAAVMX010000007">
    <property type="protein sequence ID" value="KAF4506805.1"/>
    <property type="molecule type" value="Genomic_DNA"/>
</dbReference>
<dbReference type="AlphaFoldDB" id="A0A8H4LWD9"/>
<protein>
    <submittedName>
        <fullName evidence="1">Uncharacterized protein</fullName>
    </submittedName>
</protein>
<evidence type="ECO:0000313" key="1">
    <source>
        <dbReference type="EMBL" id="KAF4506805.1"/>
    </source>
</evidence>
<reference evidence="1 2" key="1">
    <citation type="journal article" date="2020" name="Genome Biol. Evol.">
        <title>A new high-quality draft genome assembly of the Chinese cordyceps Ophiocordyceps sinensis.</title>
        <authorList>
            <person name="Shu R."/>
            <person name="Zhang J."/>
            <person name="Meng Q."/>
            <person name="Zhang H."/>
            <person name="Zhou G."/>
            <person name="Li M."/>
            <person name="Wu P."/>
            <person name="Zhao Y."/>
            <person name="Chen C."/>
            <person name="Qin Q."/>
        </authorList>
    </citation>
    <scope>NUCLEOTIDE SEQUENCE [LARGE SCALE GENOMIC DNA]</scope>
    <source>
        <strain evidence="1 2">IOZ07</strain>
    </source>
</reference>
<gene>
    <name evidence="1" type="ORF">G6O67_006850</name>
</gene>
<dbReference type="OrthoDB" id="5403634at2759"/>
<accession>A0A8H4LWD9</accession>
<proteinExistence type="predicted"/>
<evidence type="ECO:0000313" key="2">
    <source>
        <dbReference type="Proteomes" id="UP000557566"/>
    </source>
</evidence>
<keyword evidence="2" id="KW-1185">Reference proteome</keyword>
<sequence length="428" mass="47137">MSFTTKLESSSEGSELGCRQYPPLDFYLELTKLHLTRKALDMLDVTNRHLDYTMDRPPVVTAADEVDAASFTAIPPDLMDDDLRTFAENGGPDLSDLMAYRNQWLNPRHKWDLPNSKSDRAIQSWGPYGKANSIATRITSASRATGPWDVNFQQHLYDHGIFCDGAFDDCLDKCPEPNNIESVKAAVLMSRPTELDCPSVKEYFRQRFVATLGSACTKAQVLQHVVPIIEGPAEGLHPAASGISFTNLEPLTSSTIAAGQPDMFYGSPPERVQAALRDELFNLIVPAVGDGVPVAPNFFVSVATAENYAGLRQACYHGALGARGMHNLKSHSSYPYKEPGPKYDDNAYTLTSVLFGGRLDMYAMHVTAPAANPSLTPCYIMTPIGSWCMDQSDDALGQGISAWRNGREWAQRTRQEALDLAYYLAFMA</sequence>
<organism evidence="1 2">
    <name type="scientific">Ophiocordyceps sinensis</name>
    <dbReference type="NCBI Taxonomy" id="72228"/>
    <lineage>
        <taxon>Eukaryota</taxon>
        <taxon>Fungi</taxon>
        <taxon>Dikarya</taxon>
        <taxon>Ascomycota</taxon>
        <taxon>Pezizomycotina</taxon>
        <taxon>Sordariomycetes</taxon>
        <taxon>Hypocreomycetidae</taxon>
        <taxon>Hypocreales</taxon>
        <taxon>Ophiocordycipitaceae</taxon>
        <taxon>Ophiocordyceps</taxon>
    </lineage>
</organism>